<feature type="signal peptide" evidence="4">
    <location>
        <begin position="1"/>
        <end position="28"/>
    </location>
</feature>
<evidence type="ECO:0000256" key="1">
    <source>
        <dbReference type="ARBA" id="ARBA00010333"/>
    </source>
</evidence>
<evidence type="ECO:0000256" key="4">
    <source>
        <dbReference type="SAM" id="SignalP"/>
    </source>
</evidence>
<feature type="domain" description="Solute-binding protein family 3/N-terminal" evidence="5">
    <location>
        <begin position="47"/>
        <end position="268"/>
    </location>
</feature>
<dbReference type="GO" id="GO:0005576">
    <property type="term" value="C:extracellular region"/>
    <property type="evidence" value="ECO:0007669"/>
    <property type="project" value="TreeGrafter"/>
</dbReference>
<dbReference type="RefSeq" id="WP_077323108.1">
    <property type="nucleotide sequence ID" value="NZ_CABEHT010000001.1"/>
</dbReference>
<dbReference type="PANTHER" id="PTHR30085:SF6">
    <property type="entry name" value="ABC TRANSPORTER GLUTAMINE-BINDING PROTEIN GLNH"/>
    <property type="match status" value="1"/>
</dbReference>
<protein>
    <submittedName>
        <fullName evidence="6">Glutamine-binding protein</fullName>
    </submittedName>
</protein>
<evidence type="ECO:0000256" key="2">
    <source>
        <dbReference type="ARBA" id="ARBA00022448"/>
    </source>
</evidence>
<evidence type="ECO:0000256" key="3">
    <source>
        <dbReference type="ARBA" id="ARBA00022729"/>
    </source>
</evidence>
<dbReference type="GO" id="GO:0006865">
    <property type="term" value="P:amino acid transport"/>
    <property type="evidence" value="ECO:0007669"/>
    <property type="project" value="TreeGrafter"/>
</dbReference>
<dbReference type="SUPFAM" id="SSF53850">
    <property type="entry name" value="Periplasmic binding protein-like II"/>
    <property type="match status" value="1"/>
</dbReference>
<evidence type="ECO:0000313" key="6">
    <source>
        <dbReference type="EMBL" id="VTS12946.1"/>
    </source>
</evidence>
<dbReference type="AlphaFoldDB" id="A0A4U9XIY3"/>
<dbReference type="InterPro" id="IPR051455">
    <property type="entry name" value="Bact_solute-bind_prot3"/>
</dbReference>
<dbReference type="SMART" id="SM00062">
    <property type="entry name" value="PBPb"/>
    <property type="match status" value="1"/>
</dbReference>
<organism evidence="6 7">
    <name type="scientific">Streptococcus pseudoporcinus</name>
    <dbReference type="NCBI Taxonomy" id="361101"/>
    <lineage>
        <taxon>Bacteria</taxon>
        <taxon>Bacillati</taxon>
        <taxon>Bacillota</taxon>
        <taxon>Bacilli</taxon>
        <taxon>Lactobacillales</taxon>
        <taxon>Streptococcaceae</taxon>
        <taxon>Streptococcus</taxon>
    </lineage>
</organism>
<evidence type="ECO:0000259" key="5">
    <source>
        <dbReference type="SMART" id="SM00062"/>
    </source>
</evidence>
<proteinExistence type="inferred from homology"/>
<dbReference type="InterPro" id="IPR001638">
    <property type="entry name" value="Solute-binding_3/MltF_N"/>
</dbReference>
<keyword evidence="3 4" id="KW-0732">Signal</keyword>
<sequence>MTSLRKWILLSLLAFFCLSQLTLPSVKATENKWVNSSAIKKIKKSGILRIGVKQDVPNFGYYSPNSGQYEGMEVDIAKKIAKSLKVKPVFTAVTAQTREALLDNGQLDIIIATYTITPERQANYSFSKPYYRDEIGFLVNTSQKIASIKDLNHVTIGVAQGSTTKAAIEEYARNKKLTFKFVQLGSYPELAISLYAKRIKAFSVDKSILTGYVSKQSQILSDGFNQQSYGIASSKANQNLTNYINELITKWSKDGSFRKIYRKYHLTPAKAE</sequence>
<keyword evidence="2" id="KW-0813">Transport</keyword>
<name>A0A4U9XIY3_9STRE</name>
<dbReference type="Pfam" id="PF00497">
    <property type="entry name" value="SBP_bac_3"/>
    <property type="match status" value="1"/>
</dbReference>
<feature type="chain" id="PRO_5020864676" evidence="4">
    <location>
        <begin position="29"/>
        <end position="272"/>
    </location>
</feature>
<evidence type="ECO:0000313" key="7">
    <source>
        <dbReference type="Proteomes" id="UP000394068"/>
    </source>
</evidence>
<dbReference type="GO" id="GO:0030288">
    <property type="term" value="C:outer membrane-bounded periplasmic space"/>
    <property type="evidence" value="ECO:0007669"/>
    <property type="project" value="TreeGrafter"/>
</dbReference>
<dbReference type="Gene3D" id="3.40.190.10">
    <property type="entry name" value="Periplasmic binding protein-like II"/>
    <property type="match status" value="2"/>
</dbReference>
<dbReference type="EMBL" id="CABEHT010000001">
    <property type="protein sequence ID" value="VTS12946.1"/>
    <property type="molecule type" value="Genomic_DNA"/>
</dbReference>
<gene>
    <name evidence="6" type="primary">peb1A</name>
    <name evidence="6" type="ORF">NCTC5386_00779</name>
</gene>
<reference evidence="6 7" key="1">
    <citation type="submission" date="2019-05" db="EMBL/GenBank/DDBJ databases">
        <authorList>
            <consortium name="Pathogen Informatics"/>
        </authorList>
    </citation>
    <scope>NUCLEOTIDE SEQUENCE [LARGE SCALE GENOMIC DNA]</scope>
    <source>
        <strain evidence="6 7">NCTC5386</strain>
    </source>
</reference>
<dbReference type="PANTHER" id="PTHR30085">
    <property type="entry name" value="AMINO ACID ABC TRANSPORTER PERMEASE"/>
    <property type="match status" value="1"/>
</dbReference>
<comment type="similarity">
    <text evidence="1">Belongs to the bacterial solute-binding protein 3 family.</text>
</comment>
<accession>A0A4U9XIY3</accession>
<dbReference type="Proteomes" id="UP000394068">
    <property type="component" value="Unassembled WGS sequence"/>
</dbReference>